<keyword evidence="1" id="KW-0472">Membrane</keyword>
<feature type="transmembrane region" description="Helical" evidence="1">
    <location>
        <begin position="166"/>
        <end position="185"/>
    </location>
</feature>
<dbReference type="Proteomes" id="UP000559027">
    <property type="component" value="Unassembled WGS sequence"/>
</dbReference>
<dbReference type="AlphaFoldDB" id="A0A8H5LGZ6"/>
<keyword evidence="3" id="KW-1185">Reference proteome</keyword>
<accession>A0A8H5LGZ6</accession>
<sequence>MEDSLLYTLPPSELTQLTVGLVTQAVVNGGLLALGTTCILLLSRPSQKDFDGPNPQRATFWKCFILTLLVMNIFYLIGASIFFIEALYGKPESVALYIMLQLCLVSIVSLTDGVMVSSSLHIFEEFLAYPRRHGGVIWSQMRWAPIIGDFASYYGCFPFAFTSRQLVVAGITGALTAIATEGHGYPHVPGAVALVSNAILNVYATAFISICLLRYERSISKAALRLNGSTVPAVTESRHIVQLFLQSSAVNVPVVITAVVIVIHSKWTLSTVLLSIGISFQSFSTLIVLHQVALHKSIG</sequence>
<organism evidence="2 3">
    <name type="scientific">Leucocoprinus leucothites</name>
    <dbReference type="NCBI Taxonomy" id="201217"/>
    <lineage>
        <taxon>Eukaryota</taxon>
        <taxon>Fungi</taxon>
        <taxon>Dikarya</taxon>
        <taxon>Basidiomycota</taxon>
        <taxon>Agaricomycotina</taxon>
        <taxon>Agaricomycetes</taxon>
        <taxon>Agaricomycetidae</taxon>
        <taxon>Agaricales</taxon>
        <taxon>Agaricineae</taxon>
        <taxon>Agaricaceae</taxon>
        <taxon>Leucocoprinus</taxon>
    </lineage>
</organism>
<feature type="transmembrane region" description="Helical" evidence="1">
    <location>
        <begin position="243"/>
        <end position="263"/>
    </location>
</feature>
<feature type="transmembrane region" description="Helical" evidence="1">
    <location>
        <begin position="191"/>
        <end position="215"/>
    </location>
</feature>
<name>A0A8H5LGZ6_9AGAR</name>
<proteinExistence type="predicted"/>
<keyword evidence="1" id="KW-0812">Transmembrane</keyword>
<evidence type="ECO:0000313" key="3">
    <source>
        <dbReference type="Proteomes" id="UP000559027"/>
    </source>
</evidence>
<dbReference type="EMBL" id="JAACJO010000006">
    <property type="protein sequence ID" value="KAF5357066.1"/>
    <property type="molecule type" value="Genomic_DNA"/>
</dbReference>
<gene>
    <name evidence="2" type="ORF">D9756_006522</name>
</gene>
<evidence type="ECO:0000256" key="1">
    <source>
        <dbReference type="SAM" id="Phobius"/>
    </source>
</evidence>
<feature type="transmembrane region" description="Helical" evidence="1">
    <location>
        <begin position="96"/>
        <end position="123"/>
    </location>
</feature>
<feature type="transmembrane region" description="Helical" evidence="1">
    <location>
        <begin position="20"/>
        <end position="42"/>
    </location>
</feature>
<feature type="transmembrane region" description="Helical" evidence="1">
    <location>
        <begin position="269"/>
        <end position="289"/>
    </location>
</feature>
<protein>
    <submittedName>
        <fullName evidence="2">Uncharacterized protein</fullName>
    </submittedName>
</protein>
<dbReference type="OrthoDB" id="3103969at2759"/>
<comment type="caution">
    <text evidence="2">The sequence shown here is derived from an EMBL/GenBank/DDBJ whole genome shotgun (WGS) entry which is preliminary data.</text>
</comment>
<feature type="transmembrane region" description="Helical" evidence="1">
    <location>
        <begin position="63"/>
        <end position="84"/>
    </location>
</feature>
<keyword evidence="1" id="KW-1133">Transmembrane helix</keyword>
<evidence type="ECO:0000313" key="2">
    <source>
        <dbReference type="EMBL" id="KAF5357066.1"/>
    </source>
</evidence>
<reference evidence="2 3" key="1">
    <citation type="journal article" date="2020" name="ISME J.">
        <title>Uncovering the hidden diversity of litter-decomposition mechanisms in mushroom-forming fungi.</title>
        <authorList>
            <person name="Floudas D."/>
            <person name="Bentzer J."/>
            <person name="Ahren D."/>
            <person name="Johansson T."/>
            <person name="Persson P."/>
            <person name="Tunlid A."/>
        </authorList>
    </citation>
    <scope>NUCLEOTIDE SEQUENCE [LARGE SCALE GENOMIC DNA]</scope>
    <source>
        <strain evidence="2 3">CBS 146.42</strain>
    </source>
</reference>